<feature type="compositionally biased region" description="Low complexity" evidence="2">
    <location>
        <begin position="191"/>
        <end position="205"/>
    </location>
</feature>
<evidence type="ECO:0000313" key="4">
    <source>
        <dbReference type="Proteomes" id="UP001208570"/>
    </source>
</evidence>
<dbReference type="AlphaFoldDB" id="A0AAD9JRM4"/>
<evidence type="ECO:0000256" key="2">
    <source>
        <dbReference type="SAM" id="MobiDB-lite"/>
    </source>
</evidence>
<gene>
    <name evidence="3" type="ORF">LSH36_175g05082</name>
</gene>
<protein>
    <submittedName>
        <fullName evidence="3">Uncharacterized protein</fullName>
    </submittedName>
</protein>
<accession>A0AAD9JRM4</accession>
<feature type="compositionally biased region" description="Basic and acidic residues" evidence="2">
    <location>
        <begin position="228"/>
        <end position="238"/>
    </location>
</feature>
<dbReference type="InterPro" id="IPR029672">
    <property type="entry name" value="FAM199X_fam"/>
</dbReference>
<sequence length="303" mass="34265">MMSDTTFLSPSPWMNDLSLMKDGLLSECDTLTDLPFDTLGSDLDREDIQSLTSWVPELRVPSTYQDSEVSVTNSDCSDVQSVDIDVNLEDALLQNLCSTDFLSSAIISSNQRSCSLQPVQWSSLNSQEQCQLVEDLSKIVSKQLGLREQLEVIHIISPETSLSPTDTEFIIDLSCLDDDKLERVFAFMSSNTKSSSSQQDNDNSKCTQNQQGHRSKHHSGRSVRHVHHENDFHSENMSDSKISCRKARKRSHKQLANRCRSKTQYKRERQQLKEQRSGLFVKEQIVAVETSEVGEVDDVDILT</sequence>
<keyword evidence="4" id="KW-1185">Reference proteome</keyword>
<evidence type="ECO:0000313" key="3">
    <source>
        <dbReference type="EMBL" id="KAK2158179.1"/>
    </source>
</evidence>
<dbReference type="PANTHER" id="PTHR32003">
    <property type="entry name" value="PROTEIN FAM199X"/>
    <property type="match status" value="1"/>
</dbReference>
<proteinExistence type="inferred from homology"/>
<reference evidence="3" key="1">
    <citation type="journal article" date="2023" name="Mol. Biol. Evol.">
        <title>Third-Generation Sequencing Reveals the Adaptive Role of the Epigenome in Three Deep-Sea Polychaetes.</title>
        <authorList>
            <person name="Perez M."/>
            <person name="Aroh O."/>
            <person name="Sun Y."/>
            <person name="Lan Y."/>
            <person name="Juniper S.K."/>
            <person name="Young C.R."/>
            <person name="Angers B."/>
            <person name="Qian P.Y."/>
        </authorList>
    </citation>
    <scope>NUCLEOTIDE SEQUENCE</scope>
    <source>
        <strain evidence="3">P08H-3</strain>
    </source>
</reference>
<dbReference type="EMBL" id="JAODUP010000175">
    <property type="protein sequence ID" value="KAK2158179.1"/>
    <property type="molecule type" value="Genomic_DNA"/>
</dbReference>
<feature type="region of interest" description="Disordered" evidence="2">
    <location>
        <begin position="191"/>
        <end position="244"/>
    </location>
</feature>
<feature type="compositionally biased region" description="Basic residues" evidence="2">
    <location>
        <begin position="213"/>
        <end position="227"/>
    </location>
</feature>
<comment type="caution">
    <text evidence="3">The sequence shown here is derived from an EMBL/GenBank/DDBJ whole genome shotgun (WGS) entry which is preliminary data.</text>
</comment>
<dbReference type="Proteomes" id="UP001208570">
    <property type="component" value="Unassembled WGS sequence"/>
</dbReference>
<comment type="similarity">
    <text evidence="1">Belongs to the FAM199 family.</text>
</comment>
<dbReference type="PANTHER" id="PTHR32003:SF1">
    <property type="entry name" value="PROTEIN FAM199X"/>
    <property type="match status" value="1"/>
</dbReference>
<name>A0AAD9JRM4_9ANNE</name>
<dbReference type="Pfam" id="PF15814">
    <property type="entry name" value="FAM199X"/>
    <property type="match status" value="1"/>
</dbReference>
<evidence type="ECO:0000256" key="1">
    <source>
        <dbReference type="ARBA" id="ARBA00009319"/>
    </source>
</evidence>
<organism evidence="3 4">
    <name type="scientific">Paralvinella palmiformis</name>
    <dbReference type="NCBI Taxonomy" id="53620"/>
    <lineage>
        <taxon>Eukaryota</taxon>
        <taxon>Metazoa</taxon>
        <taxon>Spiralia</taxon>
        <taxon>Lophotrochozoa</taxon>
        <taxon>Annelida</taxon>
        <taxon>Polychaeta</taxon>
        <taxon>Sedentaria</taxon>
        <taxon>Canalipalpata</taxon>
        <taxon>Terebellida</taxon>
        <taxon>Terebelliformia</taxon>
        <taxon>Alvinellidae</taxon>
        <taxon>Paralvinella</taxon>
    </lineage>
</organism>